<accession>A0A9D1ACZ7</accession>
<organism evidence="2 3">
    <name type="scientific">Candidatus Choladousia intestinavium</name>
    <dbReference type="NCBI Taxonomy" id="2840727"/>
    <lineage>
        <taxon>Bacteria</taxon>
        <taxon>Bacillati</taxon>
        <taxon>Bacillota</taxon>
        <taxon>Clostridia</taxon>
        <taxon>Lachnospirales</taxon>
        <taxon>Lachnospiraceae</taxon>
        <taxon>Lachnospiraceae incertae sedis</taxon>
        <taxon>Candidatus Choladousia</taxon>
    </lineage>
</organism>
<comment type="caution">
    <text evidence="2">The sequence shown here is derived from an EMBL/GenBank/DDBJ whole genome shotgun (WGS) entry which is preliminary data.</text>
</comment>
<feature type="domain" description="Macro" evidence="1">
    <location>
        <begin position="84"/>
        <end position="280"/>
    </location>
</feature>
<dbReference type="PANTHER" id="PTHR11106">
    <property type="entry name" value="GANGLIOSIDE INDUCED DIFFERENTIATION ASSOCIATED PROTEIN 2-RELATED"/>
    <property type="match status" value="1"/>
</dbReference>
<evidence type="ECO:0000313" key="3">
    <source>
        <dbReference type="Proteomes" id="UP000886757"/>
    </source>
</evidence>
<proteinExistence type="predicted"/>
<dbReference type="Pfam" id="PF01661">
    <property type="entry name" value="Macro"/>
    <property type="match status" value="1"/>
</dbReference>
<dbReference type="InterPro" id="IPR043472">
    <property type="entry name" value="Macro_dom-like"/>
</dbReference>
<dbReference type="GO" id="GO:0016787">
    <property type="term" value="F:hydrolase activity"/>
    <property type="evidence" value="ECO:0007669"/>
    <property type="project" value="UniProtKB-KW"/>
</dbReference>
<dbReference type="EMBL" id="DVGK01000052">
    <property type="protein sequence ID" value="HIR13134.1"/>
    <property type="molecule type" value="Genomic_DNA"/>
</dbReference>
<reference evidence="2" key="1">
    <citation type="submission" date="2020-10" db="EMBL/GenBank/DDBJ databases">
        <authorList>
            <person name="Gilroy R."/>
        </authorList>
    </citation>
    <scope>NUCLEOTIDE SEQUENCE</scope>
    <source>
        <strain evidence="2">ChiSjej4B22-8148</strain>
    </source>
</reference>
<dbReference type="SUPFAM" id="SSF52949">
    <property type="entry name" value="Macro domain-like"/>
    <property type="match status" value="1"/>
</dbReference>
<keyword evidence="2" id="KW-0378">Hydrolase</keyword>
<gene>
    <name evidence="2" type="ORF">IAB31_04340</name>
</gene>
<evidence type="ECO:0000259" key="1">
    <source>
        <dbReference type="PROSITE" id="PS51154"/>
    </source>
</evidence>
<dbReference type="NCBIfam" id="NF003163">
    <property type="entry name" value="PRK04143.1"/>
    <property type="match status" value="1"/>
</dbReference>
<protein>
    <submittedName>
        <fullName evidence="2">Protein-ADP-ribose hydrolase</fullName>
    </submittedName>
</protein>
<evidence type="ECO:0000313" key="2">
    <source>
        <dbReference type="EMBL" id="HIR13134.1"/>
    </source>
</evidence>
<name>A0A9D1ACZ7_9FIRM</name>
<sequence>MIYNKEQEKRLDYLLQKFKEDSGRYRDLEVEDDYQEKRMALRSLMNIRMPGALDEETVRIQDEFLTQEASEKGIVSFREIPTAARQYGSAHPFAEKISVWQGDITRLKIGAIVNAANSQMLGCFVPCHRCIDNAIHSAAGIQLREECSSYMKHRKIQYGSRYEEPVGRAVLTKGYNLPAEYVIHTIGPVVTGRLNETLKAELSSCYRNVLECCVKNGISSVAFCCISTGEFHFPNREAAEIAVKTVTQFLEINEKSFERIIFNVFKDVDRTLYEREIKKL</sequence>
<dbReference type="PROSITE" id="PS51154">
    <property type="entry name" value="MACRO"/>
    <property type="match status" value="1"/>
</dbReference>
<dbReference type="CDD" id="cd02908">
    <property type="entry name" value="Macro_OAADPr_deacetylase"/>
    <property type="match status" value="1"/>
</dbReference>
<dbReference type="SMART" id="SM00506">
    <property type="entry name" value="A1pp"/>
    <property type="match status" value="1"/>
</dbReference>
<dbReference type="PANTHER" id="PTHR11106:SF27">
    <property type="entry name" value="MACRO DOMAIN-CONTAINING PROTEIN"/>
    <property type="match status" value="1"/>
</dbReference>
<dbReference type="AlphaFoldDB" id="A0A9D1ACZ7"/>
<dbReference type="InterPro" id="IPR002589">
    <property type="entry name" value="Macro_dom"/>
</dbReference>
<dbReference type="Proteomes" id="UP000886757">
    <property type="component" value="Unassembled WGS sequence"/>
</dbReference>
<reference evidence="2" key="2">
    <citation type="journal article" date="2021" name="PeerJ">
        <title>Extensive microbial diversity within the chicken gut microbiome revealed by metagenomics and culture.</title>
        <authorList>
            <person name="Gilroy R."/>
            <person name="Ravi A."/>
            <person name="Getino M."/>
            <person name="Pursley I."/>
            <person name="Horton D.L."/>
            <person name="Alikhan N.F."/>
            <person name="Baker D."/>
            <person name="Gharbi K."/>
            <person name="Hall N."/>
            <person name="Watson M."/>
            <person name="Adriaenssens E.M."/>
            <person name="Foster-Nyarko E."/>
            <person name="Jarju S."/>
            <person name="Secka A."/>
            <person name="Antonio M."/>
            <person name="Oren A."/>
            <person name="Chaudhuri R.R."/>
            <person name="La Ragione R."/>
            <person name="Hildebrand F."/>
            <person name="Pallen M.J."/>
        </authorList>
    </citation>
    <scope>NUCLEOTIDE SEQUENCE</scope>
    <source>
        <strain evidence="2">ChiSjej4B22-8148</strain>
    </source>
</reference>
<dbReference type="Gene3D" id="3.40.220.10">
    <property type="entry name" value="Leucine Aminopeptidase, subunit E, domain 1"/>
    <property type="match status" value="1"/>
</dbReference>